<sequence length="105" mass="12261">MQLLRAMMGSGEHPYTIAQAQAQASQRLRALEGDKRYFLKVADDLKTRYPRAFFYHADEEDQDDEEDPESMDMMDSRDQPNEQEFAKMVEEAEMYQNAQEPTSDT</sequence>
<gene>
    <name evidence="2" type="ORF">BD626DRAFT_575670</name>
</gene>
<reference evidence="2 3" key="1">
    <citation type="journal article" date="2019" name="New Phytol.">
        <title>Comparative genomics reveals unique wood-decay strategies and fruiting body development in the Schizophyllaceae.</title>
        <authorList>
            <person name="Almasi E."/>
            <person name="Sahu N."/>
            <person name="Krizsan K."/>
            <person name="Balint B."/>
            <person name="Kovacs G.M."/>
            <person name="Kiss B."/>
            <person name="Cseklye J."/>
            <person name="Drula E."/>
            <person name="Henrissat B."/>
            <person name="Nagy I."/>
            <person name="Chovatia M."/>
            <person name="Adam C."/>
            <person name="LaButti K."/>
            <person name="Lipzen A."/>
            <person name="Riley R."/>
            <person name="Grigoriev I.V."/>
            <person name="Nagy L.G."/>
        </authorList>
    </citation>
    <scope>NUCLEOTIDE SEQUENCE [LARGE SCALE GENOMIC DNA]</scope>
    <source>
        <strain evidence="2 3">NL-1724</strain>
    </source>
</reference>
<evidence type="ECO:0000256" key="1">
    <source>
        <dbReference type="SAM" id="MobiDB-lite"/>
    </source>
</evidence>
<feature type="compositionally biased region" description="Acidic residues" evidence="1">
    <location>
        <begin position="58"/>
        <end position="72"/>
    </location>
</feature>
<keyword evidence="3" id="KW-1185">Reference proteome</keyword>
<proteinExistence type="predicted"/>
<feature type="compositionally biased region" description="Basic and acidic residues" evidence="1">
    <location>
        <begin position="74"/>
        <end position="90"/>
    </location>
</feature>
<comment type="caution">
    <text evidence="2">The sequence shown here is derived from an EMBL/GenBank/DDBJ whole genome shotgun (WGS) entry which is preliminary data.</text>
</comment>
<dbReference type="Proteomes" id="UP000320762">
    <property type="component" value="Unassembled WGS sequence"/>
</dbReference>
<accession>A0A550BVF0</accession>
<feature type="compositionally biased region" description="Polar residues" evidence="1">
    <location>
        <begin position="96"/>
        <end position="105"/>
    </location>
</feature>
<evidence type="ECO:0000313" key="2">
    <source>
        <dbReference type="EMBL" id="TRM56522.1"/>
    </source>
</evidence>
<protein>
    <submittedName>
        <fullName evidence="2">Uncharacterized protein</fullName>
    </submittedName>
</protein>
<dbReference type="AlphaFoldDB" id="A0A550BVF0"/>
<evidence type="ECO:0000313" key="3">
    <source>
        <dbReference type="Proteomes" id="UP000320762"/>
    </source>
</evidence>
<dbReference type="EMBL" id="VDMD01000068">
    <property type="protein sequence ID" value="TRM56522.1"/>
    <property type="molecule type" value="Genomic_DNA"/>
</dbReference>
<name>A0A550BVF0_9AGAR</name>
<feature type="region of interest" description="Disordered" evidence="1">
    <location>
        <begin position="56"/>
        <end position="105"/>
    </location>
</feature>
<organism evidence="2 3">
    <name type="scientific">Schizophyllum amplum</name>
    <dbReference type="NCBI Taxonomy" id="97359"/>
    <lineage>
        <taxon>Eukaryota</taxon>
        <taxon>Fungi</taxon>
        <taxon>Dikarya</taxon>
        <taxon>Basidiomycota</taxon>
        <taxon>Agaricomycotina</taxon>
        <taxon>Agaricomycetes</taxon>
        <taxon>Agaricomycetidae</taxon>
        <taxon>Agaricales</taxon>
        <taxon>Schizophyllaceae</taxon>
        <taxon>Schizophyllum</taxon>
    </lineage>
</organism>